<evidence type="ECO:0000256" key="5">
    <source>
        <dbReference type="ARBA" id="ARBA00022989"/>
    </source>
</evidence>
<dbReference type="InterPro" id="IPR052205">
    <property type="entry name" value="FliO/MopB"/>
</dbReference>
<feature type="transmembrane region" description="Helical" evidence="9">
    <location>
        <begin position="6"/>
        <end position="27"/>
    </location>
</feature>
<evidence type="ECO:0000256" key="1">
    <source>
        <dbReference type="ARBA" id="ARBA00004117"/>
    </source>
</evidence>
<dbReference type="InterPro" id="IPR022781">
    <property type="entry name" value="Flagellar_biosynth_FliO"/>
</dbReference>
<protein>
    <recommendedName>
        <fullName evidence="12">Flagellar protein FliO/FliZ</fullName>
    </recommendedName>
</protein>
<evidence type="ECO:0000256" key="4">
    <source>
        <dbReference type="ARBA" id="ARBA00022692"/>
    </source>
</evidence>
<evidence type="ECO:0000256" key="9">
    <source>
        <dbReference type="SAM" id="Phobius"/>
    </source>
</evidence>
<keyword evidence="5 9" id="KW-1133">Transmembrane helix</keyword>
<evidence type="ECO:0000256" key="7">
    <source>
        <dbReference type="ARBA" id="ARBA00023143"/>
    </source>
</evidence>
<dbReference type="Pfam" id="PF04347">
    <property type="entry name" value="FliO"/>
    <property type="match status" value="1"/>
</dbReference>
<dbReference type="EMBL" id="NRRE01000027">
    <property type="protein sequence ID" value="MBK1698406.1"/>
    <property type="molecule type" value="Genomic_DNA"/>
</dbReference>
<evidence type="ECO:0000256" key="8">
    <source>
        <dbReference type="ARBA" id="ARBA00037937"/>
    </source>
</evidence>
<organism evidence="10 11">
    <name type="scientific">Rhodovibrio salinarum</name>
    <dbReference type="NCBI Taxonomy" id="1087"/>
    <lineage>
        <taxon>Bacteria</taxon>
        <taxon>Pseudomonadati</taxon>
        <taxon>Pseudomonadota</taxon>
        <taxon>Alphaproteobacteria</taxon>
        <taxon>Rhodospirillales</taxon>
        <taxon>Rhodovibrionaceae</taxon>
        <taxon>Rhodovibrio</taxon>
    </lineage>
</organism>
<keyword evidence="3" id="KW-1003">Cell membrane</keyword>
<evidence type="ECO:0000256" key="2">
    <source>
        <dbReference type="ARBA" id="ARBA00004236"/>
    </source>
</evidence>
<reference evidence="10" key="1">
    <citation type="submission" date="2017-08" db="EMBL/GenBank/DDBJ databases">
        <authorList>
            <person name="Imhoff J.F."/>
            <person name="Rahn T."/>
            <person name="Kuenzel S."/>
            <person name="Neulinger S.C."/>
        </authorList>
    </citation>
    <scope>NUCLEOTIDE SEQUENCE</scope>
    <source>
        <strain evidence="10">DSM 9154</strain>
    </source>
</reference>
<evidence type="ECO:0000256" key="3">
    <source>
        <dbReference type="ARBA" id="ARBA00022475"/>
    </source>
</evidence>
<dbReference type="PANTHER" id="PTHR38766">
    <property type="entry name" value="FLAGELLAR PROTEIN FLIO"/>
    <property type="match status" value="1"/>
</dbReference>
<keyword evidence="6 9" id="KW-0472">Membrane</keyword>
<evidence type="ECO:0008006" key="12">
    <source>
        <dbReference type="Google" id="ProtNLM"/>
    </source>
</evidence>
<name>A0A934QK56_9PROT</name>
<keyword evidence="11" id="KW-1185">Reference proteome</keyword>
<comment type="subcellular location">
    <subcellularLocation>
        <location evidence="1">Bacterial flagellum basal body</location>
    </subcellularLocation>
    <subcellularLocation>
        <location evidence="2">Cell membrane</location>
    </subcellularLocation>
</comment>
<evidence type="ECO:0000313" key="10">
    <source>
        <dbReference type="EMBL" id="MBK1698406.1"/>
    </source>
</evidence>
<sequence length="103" mass="11392">MEIETYLRFLLVLVFVLGLIGGFAYLAKRLGLGGRMAPTNAGRDRRLGIVEVQPLDGRRKLVLIKRDDREHLVILGQNTETVVETRIGAGDSFAAQLERETGA</sequence>
<dbReference type="Proteomes" id="UP000778970">
    <property type="component" value="Unassembled WGS sequence"/>
</dbReference>
<keyword evidence="7" id="KW-0975">Bacterial flagellum</keyword>
<gene>
    <name evidence="10" type="ORF">CKO21_14250</name>
</gene>
<dbReference type="RefSeq" id="WP_037255976.1">
    <property type="nucleotide sequence ID" value="NZ_NRRE01000027.1"/>
</dbReference>
<comment type="caution">
    <text evidence="10">The sequence shown here is derived from an EMBL/GenBank/DDBJ whole genome shotgun (WGS) entry which is preliminary data.</text>
</comment>
<proteinExistence type="inferred from homology"/>
<dbReference type="AlphaFoldDB" id="A0A934QK56"/>
<reference evidence="10" key="2">
    <citation type="journal article" date="2020" name="Microorganisms">
        <title>Osmotic Adaptation and Compatible Solute Biosynthesis of Phototrophic Bacteria as Revealed from Genome Analyses.</title>
        <authorList>
            <person name="Imhoff J.F."/>
            <person name="Rahn T."/>
            <person name="Kunzel S."/>
            <person name="Keller A."/>
            <person name="Neulinger S.C."/>
        </authorList>
    </citation>
    <scope>NUCLEOTIDE SEQUENCE</scope>
    <source>
        <strain evidence="10">DSM 9154</strain>
    </source>
</reference>
<comment type="similarity">
    <text evidence="8">Belongs to the FliO/MopB family.</text>
</comment>
<accession>A0A934QK56</accession>
<evidence type="ECO:0000256" key="6">
    <source>
        <dbReference type="ARBA" id="ARBA00023136"/>
    </source>
</evidence>
<dbReference type="PANTHER" id="PTHR38766:SF1">
    <property type="entry name" value="FLAGELLAR PROTEIN FLIO"/>
    <property type="match status" value="1"/>
</dbReference>
<keyword evidence="4 9" id="KW-0812">Transmembrane</keyword>
<evidence type="ECO:0000313" key="11">
    <source>
        <dbReference type="Proteomes" id="UP000778970"/>
    </source>
</evidence>